<dbReference type="Proteomes" id="UP000177987">
    <property type="component" value="Unassembled WGS sequence"/>
</dbReference>
<name>A0A1G2SED6_9BACT</name>
<reference evidence="1 2" key="1">
    <citation type="journal article" date="2016" name="Nat. Commun.">
        <title>Thousands of microbial genomes shed light on interconnected biogeochemical processes in an aquifer system.</title>
        <authorList>
            <person name="Anantharaman K."/>
            <person name="Brown C.T."/>
            <person name="Hug L.A."/>
            <person name="Sharon I."/>
            <person name="Castelle C.J."/>
            <person name="Probst A.J."/>
            <person name="Thomas B.C."/>
            <person name="Singh A."/>
            <person name="Wilkins M.J."/>
            <person name="Karaoz U."/>
            <person name="Brodie E.L."/>
            <person name="Williams K.H."/>
            <person name="Hubbard S.S."/>
            <person name="Banfield J.F."/>
        </authorList>
    </citation>
    <scope>NUCLEOTIDE SEQUENCE [LARGE SCALE GENOMIC DNA]</scope>
</reference>
<dbReference type="EMBL" id="MHUW01000017">
    <property type="protein sequence ID" value="OHA83380.1"/>
    <property type="molecule type" value="Genomic_DNA"/>
</dbReference>
<dbReference type="STRING" id="1802727.A2937_03590"/>
<dbReference type="AlphaFoldDB" id="A0A1G2SED6"/>
<comment type="caution">
    <text evidence="1">The sequence shown here is derived from an EMBL/GenBank/DDBJ whole genome shotgun (WGS) entry which is preliminary data.</text>
</comment>
<proteinExistence type="predicted"/>
<sequence length="107" mass="12395">MQKLCFANEELRNKFFAHVSPLEGRLFVQTMAGLEPGVYKERYPRVGVSLRGACVALEFHVNQNQELDIEKVTVLHYGGLKGLRWSAWGLMEQFWCKLLRLIRIKGE</sequence>
<accession>A0A1G2SED6</accession>
<gene>
    <name evidence="1" type="ORF">A2937_03590</name>
</gene>
<evidence type="ECO:0000313" key="1">
    <source>
        <dbReference type="EMBL" id="OHA83380.1"/>
    </source>
</evidence>
<evidence type="ECO:0000313" key="2">
    <source>
        <dbReference type="Proteomes" id="UP000177987"/>
    </source>
</evidence>
<organism evidence="1 2">
    <name type="scientific">Candidatus Yonathbacteria bacterium RIFCSPLOWO2_01_FULL_47_33b</name>
    <dbReference type="NCBI Taxonomy" id="1802727"/>
    <lineage>
        <taxon>Bacteria</taxon>
        <taxon>Candidatus Yonathiibacteriota</taxon>
    </lineage>
</organism>
<protein>
    <submittedName>
        <fullName evidence="1">Uncharacterized protein</fullName>
    </submittedName>
</protein>